<dbReference type="AlphaFoldDB" id="A0A8X7PCC2"/>
<dbReference type="Gene3D" id="2.70.98.10">
    <property type="match status" value="2"/>
</dbReference>
<dbReference type="CDD" id="cd10317">
    <property type="entry name" value="RGL4_C"/>
    <property type="match status" value="1"/>
</dbReference>
<evidence type="ECO:0000256" key="1">
    <source>
        <dbReference type="ARBA" id="ARBA00022729"/>
    </source>
</evidence>
<accession>A0A8X7PCC2</accession>
<dbReference type="CDD" id="cd10316">
    <property type="entry name" value="RGL4_M"/>
    <property type="match status" value="2"/>
</dbReference>
<dbReference type="InterPro" id="IPR010325">
    <property type="entry name" value="Rhamnogal_lyase"/>
</dbReference>
<dbReference type="Gene3D" id="2.60.120.260">
    <property type="entry name" value="Galactose-binding domain-like"/>
    <property type="match status" value="1"/>
</dbReference>
<gene>
    <name evidence="4" type="ORF">Bca52824_088338</name>
</gene>
<dbReference type="EMBL" id="JAAMPC010000017">
    <property type="protein sequence ID" value="KAG2248710.1"/>
    <property type="molecule type" value="Genomic_DNA"/>
</dbReference>
<reference evidence="4 5" key="1">
    <citation type="submission" date="2020-02" db="EMBL/GenBank/DDBJ databases">
        <authorList>
            <person name="Ma Q."/>
            <person name="Huang Y."/>
            <person name="Song X."/>
            <person name="Pei D."/>
        </authorList>
    </citation>
    <scope>NUCLEOTIDE SEQUENCE [LARGE SCALE GENOMIC DNA]</scope>
    <source>
        <strain evidence="4">Sxm20200214</strain>
        <tissue evidence="4">Leaf</tissue>
    </source>
</reference>
<dbReference type="CDD" id="cd10320">
    <property type="entry name" value="RGL4_N"/>
    <property type="match status" value="2"/>
</dbReference>
<dbReference type="InterPro" id="IPR013784">
    <property type="entry name" value="Carb-bd-like_fold"/>
</dbReference>
<dbReference type="PANTHER" id="PTHR32018:SF25">
    <property type="entry name" value="RHAMNOGALACTURONAN ENDOLYASE"/>
    <property type="match status" value="1"/>
</dbReference>
<dbReference type="PANTHER" id="PTHR32018">
    <property type="entry name" value="RHAMNOGALACTURONATE LYASE FAMILY PROTEIN"/>
    <property type="match status" value="1"/>
</dbReference>
<dbReference type="Pfam" id="PF14683">
    <property type="entry name" value="CBM-like"/>
    <property type="match status" value="1"/>
</dbReference>
<dbReference type="OrthoDB" id="2130367at2759"/>
<feature type="domain" description="Rhamnogalacturonan lyase" evidence="3">
    <location>
        <begin position="339"/>
        <end position="411"/>
    </location>
</feature>
<dbReference type="InterPro" id="IPR014718">
    <property type="entry name" value="GH-type_carb-bd"/>
</dbReference>
<comment type="caution">
    <text evidence="4">The sequence shown here is derived from an EMBL/GenBank/DDBJ whole genome shotgun (WGS) entry which is preliminary data.</text>
</comment>
<feature type="domain" description="Rhamnogalacturonan lyase" evidence="2">
    <location>
        <begin position="848"/>
        <end position="1018"/>
    </location>
</feature>
<evidence type="ECO:0000259" key="2">
    <source>
        <dbReference type="Pfam" id="PF14683"/>
    </source>
</evidence>
<dbReference type="GO" id="GO:0030246">
    <property type="term" value="F:carbohydrate binding"/>
    <property type="evidence" value="ECO:0007669"/>
    <property type="project" value="InterPro"/>
</dbReference>
<organism evidence="4 5">
    <name type="scientific">Brassica carinata</name>
    <name type="common">Ethiopian mustard</name>
    <name type="synonym">Abyssinian cabbage</name>
    <dbReference type="NCBI Taxonomy" id="52824"/>
    <lineage>
        <taxon>Eukaryota</taxon>
        <taxon>Viridiplantae</taxon>
        <taxon>Streptophyta</taxon>
        <taxon>Embryophyta</taxon>
        <taxon>Tracheophyta</taxon>
        <taxon>Spermatophyta</taxon>
        <taxon>Magnoliopsida</taxon>
        <taxon>eudicotyledons</taxon>
        <taxon>Gunneridae</taxon>
        <taxon>Pentapetalae</taxon>
        <taxon>rosids</taxon>
        <taxon>malvids</taxon>
        <taxon>Brassicales</taxon>
        <taxon>Brassicaceae</taxon>
        <taxon>Brassiceae</taxon>
        <taxon>Brassica</taxon>
    </lineage>
</organism>
<protein>
    <recommendedName>
        <fullName evidence="6">Rhamnogalacturonan endolyase</fullName>
    </recommendedName>
</protein>
<evidence type="ECO:0000259" key="3">
    <source>
        <dbReference type="Pfam" id="PF14686"/>
    </source>
</evidence>
<name>A0A8X7PCC2_BRACI</name>
<evidence type="ECO:0000313" key="5">
    <source>
        <dbReference type="Proteomes" id="UP000886595"/>
    </source>
</evidence>
<dbReference type="Pfam" id="PF06045">
    <property type="entry name" value="Rhamnogal_lyase"/>
    <property type="match status" value="2"/>
</dbReference>
<dbReference type="Pfam" id="PF14686">
    <property type="entry name" value="fn3_3"/>
    <property type="match status" value="2"/>
</dbReference>
<dbReference type="Gene3D" id="2.60.40.1120">
    <property type="entry name" value="Carboxypeptidase-like, regulatory domain"/>
    <property type="match status" value="2"/>
</dbReference>
<dbReference type="InterPro" id="IPR029413">
    <property type="entry name" value="RG-lyase_II"/>
</dbReference>
<keyword evidence="1" id="KW-0732">Signal</keyword>
<keyword evidence="5" id="KW-1185">Reference proteome</keyword>
<dbReference type="InterPro" id="IPR051850">
    <property type="entry name" value="Polysacch_Lyase_4"/>
</dbReference>
<dbReference type="InterPro" id="IPR008979">
    <property type="entry name" value="Galactose-bd-like_sf"/>
</dbReference>
<dbReference type="SUPFAM" id="SSF49452">
    <property type="entry name" value="Starch-binding domain-like"/>
    <property type="match status" value="2"/>
</dbReference>
<evidence type="ECO:0008006" key="6">
    <source>
        <dbReference type="Google" id="ProtNLM"/>
    </source>
</evidence>
<dbReference type="Proteomes" id="UP000886595">
    <property type="component" value="Unassembled WGS sequence"/>
</dbReference>
<dbReference type="SUPFAM" id="SSF49785">
    <property type="entry name" value="Galactose-binding domain-like"/>
    <property type="match status" value="2"/>
</dbReference>
<proteinExistence type="predicted"/>
<dbReference type="InterPro" id="IPR029411">
    <property type="entry name" value="RG-lyase_III"/>
</dbReference>
<feature type="domain" description="Rhamnogalacturonan lyase" evidence="3">
    <location>
        <begin position="762"/>
        <end position="834"/>
    </location>
</feature>
<evidence type="ECO:0000313" key="4">
    <source>
        <dbReference type="EMBL" id="KAG2248710.1"/>
    </source>
</evidence>
<sequence length="1028" mass="117388">MSDQSSVHLDVKDNHVVMKNGIVEVTISKPDGFVTGISYHGVNNLLESHNEDYDRGIKGTSFQVVLENEELVEISFTRKWDSSLKDHIAPINVDKRFIMRKDVTGFYSYGIFEHLAEWPAFNLPQTRIVYKLRKDKFRYMAVADNRQRKMPLPEDRLGKRGRPLAYPEAVLLVHPVEEEFKGEVDDKYEYSCENKDLKVHGWISHNLDLGCWQIIPSNEFRSGGLLKQNLTSHVGPISLAMFISAHYAGEDMVMKVKAGESWKKVFGPVFTYLNCLPDQTSDPLSLWQDAKNQMLIEVQSWPYGFPASEDYALSDKRGCINGRLLVRDKSLSDELLPANGAFIGLAPPGEVGSWQTESKGYQFWTEADADGYFTINNIREGEYNLNAYVTGWIGDYQYEELITITAGCDIDISSIVYEPPRDGPTVWEIGIPDRSAAEFFVPDPNPKYINKLYIGHPDRYWDLVWSEYGTPGTTGNSERIKGTSFEVVVENEELVEISFTRKWDSSLQDHIAPINVDKRFIMRKDVTGFYSYGIFEHLAEWPAFNLPQTRIVYKLRKDKFRYMAVADNRQRRMPLPEDRLGKRGRPLAYPEAVLLVHPVEEEFKGEVDDKYEYSCENKDLKVHGWISHNLDLGCWQIIPSNEFRSGGLCKQNLTSHVGPISLAMFISAHYAGEDMVMKVKAGESWKKVFGPVFTYLNCLPDQTSDPLSLWQDAKNQMLIEVQSWPYDFPASEDYALSDKRGCISGRLLVRDKLLSDELLPANGASIGLAPPGEVGSWQTESKGYQFWTEADADGYFTITNIREGEYNLNAYVTGWIGDYQYEQLITITAGCDIDISSIVYEPPRDGPTVWEIGIPDRSAAEFFVPDPNPKYINKLYIGHPDRFRQYGLWERYTELYPKEDLVFTIGVSDYQKDWFFAHLEKVQENSTYKLRITLATANVAELQVRMNEDESEKSLIFTTGVIGHDNTIARHGIHGLYRLYNVDVPSEKLLEGDNTLFLTQAMTTVGAFNGLMYDYIRLEEPCLASNFH</sequence>
<dbReference type="FunFam" id="2.60.40.1120:FF:000033">
    <property type="entry name" value="Rhamnogalacturonate lyase B"/>
    <property type="match status" value="2"/>
</dbReference>